<dbReference type="EMBL" id="JBFOHK010000001">
    <property type="protein sequence ID" value="MEW9571390.1"/>
    <property type="molecule type" value="Genomic_DNA"/>
</dbReference>
<dbReference type="RefSeq" id="WP_367853432.1">
    <property type="nucleotide sequence ID" value="NZ_JBFOHK010000001.1"/>
</dbReference>
<gene>
    <name evidence="3" type="ORF">ABQJ54_06485</name>
</gene>
<dbReference type="Gene3D" id="3.40.50.150">
    <property type="entry name" value="Vaccinia Virus protein VP39"/>
    <property type="match status" value="1"/>
</dbReference>
<evidence type="ECO:0000313" key="4">
    <source>
        <dbReference type="Proteomes" id="UP001556220"/>
    </source>
</evidence>
<dbReference type="EC" id="2.1.1.222" evidence="3"/>
<evidence type="ECO:0000256" key="1">
    <source>
        <dbReference type="SAM" id="MobiDB-lite"/>
    </source>
</evidence>
<feature type="region of interest" description="Disordered" evidence="1">
    <location>
        <begin position="236"/>
        <end position="255"/>
    </location>
</feature>
<feature type="compositionally biased region" description="Pro residues" evidence="1">
    <location>
        <begin position="245"/>
        <end position="254"/>
    </location>
</feature>
<dbReference type="GO" id="GO:0102208">
    <property type="term" value="F:2-polyprenyl-6-hydroxyphenol methylase activity"/>
    <property type="evidence" value="ECO:0007669"/>
    <property type="project" value="UniProtKB-EC"/>
</dbReference>
<evidence type="ECO:0000313" key="3">
    <source>
        <dbReference type="EMBL" id="MEW9571390.1"/>
    </source>
</evidence>
<organism evidence="3 4">
    <name type="scientific">Rhodanobacter lycopersici</name>
    <dbReference type="NCBI Taxonomy" id="3162487"/>
    <lineage>
        <taxon>Bacteria</taxon>
        <taxon>Pseudomonadati</taxon>
        <taxon>Pseudomonadota</taxon>
        <taxon>Gammaproteobacteria</taxon>
        <taxon>Lysobacterales</taxon>
        <taxon>Rhodanobacteraceae</taxon>
        <taxon>Rhodanobacter</taxon>
    </lineage>
</organism>
<dbReference type="Proteomes" id="UP001556220">
    <property type="component" value="Unassembled WGS sequence"/>
</dbReference>
<proteinExistence type="predicted"/>
<name>A0ABV3QCB5_9GAMM</name>
<dbReference type="SUPFAM" id="SSF53335">
    <property type="entry name" value="S-adenosyl-L-methionine-dependent methyltransferases"/>
    <property type="match status" value="1"/>
</dbReference>
<protein>
    <submittedName>
        <fullName evidence="3">Class I SAM-dependent methyltransferase</fullName>
        <ecNumber evidence="3">2.1.1.222</ecNumber>
        <ecNumber evidence="3">2.1.1.64</ecNumber>
    </submittedName>
</protein>
<comment type="caution">
    <text evidence="3">The sequence shown here is derived from an EMBL/GenBank/DDBJ whole genome shotgun (WGS) entry which is preliminary data.</text>
</comment>
<dbReference type="EC" id="2.1.1.64" evidence="3"/>
<dbReference type="GO" id="GO:0061542">
    <property type="term" value="F:3-demethylubiquinol 3-O-methyltransferase activity"/>
    <property type="evidence" value="ECO:0007669"/>
    <property type="project" value="UniProtKB-EC"/>
</dbReference>
<dbReference type="Pfam" id="PF08241">
    <property type="entry name" value="Methyltransf_11"/>
    <property type="match status" value="1"/>
</dbReference>
<dbReference type="InterPro" id="IPR013216">
    <property type="entry name" value="Methyltransf_11"/>
</dbReference>
<sequence length="569" mass="62814">MEVSFVLDEEKADLRIEPVQAVDAQVSTVVAGTALEGGIGNLVRRAGAHAWQFIHGSPVDVVAQRNGQVPSADRWTEFAHFPQRERGLVLRAGERLHLPIVHAAAEPILWMRCLRALPRISDDGLDVEVWCGCDDDAARMLLSQRLENAHAMASLREVTINLPVPVGCALRIEIRCEPGPHGDPSADWLGLLGLVVCARGEFDLLRARNQHAWRLQNEIAHFSRVYSDDFYRDRHTERRASGGGSPPPRALPPRPVDRVTVTDMRAALHAHLHGVMPRIGENAFAYANRMLAMAIPARPPNFPARLRALSAQHPGRPLRMLALCAGEAAIEGGILETAGVPVELCIVDVNASLLDQATQRMPPTVTVDRVLGDANDIGPQLGQFDVVNITSGLHHLVELERVLAAIAEILSPGGEFWLIGEQVGRNGNRLWPEALALADRIFTDWPEAKRRNHNTGKVDAAIPDVDFSAGCFEGIRSQDIIGQLERHFLPVDCYLRNAFLWRLVDVAYAANFDLDDEADRKLLERAVVEEAMHWAQGGRGTEMHAVYRSKWAGVLELVTDSRARGSYRD</sequence>
<accession>A0ABV3QCB5</accession>
<keyword evidence="3" id="KW-0808">Transferase</keyword>
<dbReference type="InterPro" id="IPR029063">
    <property type="entry name" value="SAM-dependent_MTases_sf"/>
</dbReference>
<evidence type="ECO:0000259" key="2">
    <source>
        <dbReference type="Pfam" id="PF08241"/>
    </source>
</evidence>
<keyword evidence="4" id="KW-1185">Reference proteome</keyword>
<reference evidence="3 4" key="1">
    <citation type="submission" date="2024-06" db="EMBL/GenBank/DDBJ databases">
        <authorList>
            <person name="Woo H."/>
        </authorList>
    </citation>
    <scope>NUCLEOTIDE SEQUENCE [LARGE SCALE GENOMIC DNA]</scope>
    <source>
        <strain evidence="3 4">Si-c</strain>
    </source>
</reference>
<feature type="domain" description="Methyltransferase type 11" evidence="2">
    <location>
        <begin position="343"/>
        <end position="417"/>
    </location>
</feature>
<dbReference type="GO" id="GO:0032259">
    <property type="term" value="P:methylation"/>
    <property type="evidence" value="ECO:0007669"/>
    <property type="project" value="UniProtKB-KW"/>
</dbReference>
<keyword evidence="3" id="KW-0489">Methyltransferase</keyword>